<accession>A0A6C0CTI9</accession>
<dbReference type="PANTHER" id="PTHR14741">
    <property type="entry name" value="S-ADENOSYLMETHIONINE-DEPENDENT METHYLTRANSFERASE RELATED"/>
    <property type="match status" value="1"/>
</dbReference>
<dbReference type="GO" id="GO:0071164">
    <property type="term" value="F:RNA cap trimethylguanosine synthase activity"/>
    <property type="evidence" value="ECO:0007669"/>
    <property type="project" value="TreeGrafter"/>
</dbReference>
<dbReference type="AlphaFoldDB" id="A0A6C0CTI9"/>
<dbReference type="InterPro" id="IPR019012">
    <property type="entry name" value="RNA_cap_Gua-N2-MeTrfase"/>
</dbReference>
<dbReference type="Gene3D" id="3.40.50.150">
    <property type="entry name" value="Vaccinia Virus protein VP39"/>
    <property type="match status" value="1"/>
</dbReference>
<dbReference type="PANTHER" id="PTHR14741:SF32">
    <property type="entry name" value="TRIMETHYLGUANOSINE SYNTHASE"/>
    <property type="match status" value="1"/>
</dbReference>
<dbReference type="InterPro" id="IPR029063">
    <property type="entry name" value="SAM-dependent_MTases_sf"/>
</dbReference>
<name>A0A6C0CTI9_9ZZZZ</name>
<protein>
    <recommendedName>
        <fullName evidence="2">Trimethylguanosine synthase</fullName>
    </recommendedName>
</protein>
<dbReference type="GO" id="GO:0005634">
    <property type="term" value="C:nucleus"/>
    <property type="evidence" value="ECO:0007669"/>
    <property type="project" value="TreeGrafter"/>
</dbReference>
<sequence length="213" mass="24878">MTRRRTKRTGGFNSSRDLRTMFPAKDDVDYSKLRITEEGEYSITKPKDGERLLKIIKSVVGDISNKHITDLTGNVGGDTILFGLNFHTVDSIEYNKENYDALENNVKVFGLNNINLHFGDSTEIYDWYTDILYIDAPWGGPDYKDKTNLDLFLGDMRLDIFLKEILRELWKPDYIFLKLPKNYNFSRLETLKHIKKYHKYAIRGFNCVALETK</sequence>
<evidence type="ECO:0008006" key="2">
    <source>
        <dbReference type="Google" id="ProtNLM"/>
    </source>
</evidence>
<dbReference type="SUPFAM" id="SSF53335">
    <property type="entry name" value="S-adenosyl-L-methionine-dependent methyltransferases"/>
    <property type="match status" value="1"/>
</dbReference>
<proteinExistence type="predicted"/>
<reference evidence="1" key="1">
    <citation type="journal article" date="2020" name="Nature">
        <title>Giant virus diversity and host interactions through global metagenomics.</title>
        <authorList>
            <person name="Schulz F."/>
            <person name="Roux S."/>
            <person name="Paez-Espino D."/>
            <person name="Jungbluth S."/>
            <person name="Walsh D.A."/>
            <person name="Denef V.J."/>
            <person name="McMahon K.D."/>
            <person name="Konstantinidis K.T."/>
            <person name="Eloe-Fadrosh E.A."/>
            <person name="Kyrpides N.C."/>
            <person name="Woyke T."/>
        </authorList>
    </citation>
    <scope>NUCLEOTIDE SEQUENCE</scope>
    <source>
        <strain evidence="1">GVMAG-M-3300021963-12</strain>
    </source>
</reference>
<evidence type="ECO:0000313" key="1">
    <source>
        <dbReference type="EMBL" id="QHT07537.1"/>
    </source>
</evidence>
<organism evidence="1">
    <name type="scientific">viral metagenome</name>
    <dbReference type="NCBI Taxonomy" id="1070528"/>
    <lineage>
        <taxon>unclassified sequences</taxon>
        <taxon>metagenomes</taxon>
        <taxon>organismal metagenomes</taxon>
    </lineage>
</organism>
<dbReference type="EMBL" id="MN739482">
    <property type="protein sequence ID" value="QHT07537.1"/>
    <property type="molecule type" value="Genomic_DNA"/>
</dbReference>
<dbReference type="Pfam" id="PF09445">
    <property type="entry name" value="Methyltransf_15"/>
    <property type="match status" value="1"/>
</dbReference>